<dbReference type="InterPro" id="IPR011990">
    <property type="entry name" value="TPR-like_helical_dom_sf"/>
</dbReference>
<dbReference type="PANTHER" id="PTHR43628">
    <property type="entry name" value="ACTIVATOR OF C KINASE PROTEIN 1-RELATED"/>
    <property type="match status" value="1"/>
</dbReference>
<reference evidence="3" key="1">
    <citation type="submission" date="2022-11" db="EMBL/GenBank/DDBJ databases">
        <title>Draft genome sequence of Hoeflea poritis E7-10 and Hoeflea prorocentri PM5-8, separated from scleractinian coral Porites lutea and marine dinoflagellate.</title>
        <authorList>
            <person name="Zhang G."/>
            <person name="Wei Q."/>
            <person name="Cai L."/>
        </authorList>
    </citation>
    <scope>NUCLEOTIDE SEQUENCE</scope>
    <source>
        <strain evidence="3">PM5-8</strain>
    </source>
</reference>
<dbReference type="InterPro" id="IPR036366">
    <property type="entry name" value="PGBDSf"/>
</dbReference>
<dbReference type="Gene3D" id="1.25.40.10">
    <property type="entry name" value="Tetratricopeptide repeat domain"/>
    <property type="match status" value="1"/>
</dbReference>
<sequence>MNRSRPPKNWHDARQNSSVDVLNQSIADLEARIEALNHRNRHHNRRQETPQQAPERDSWQQRQTERQQLQSERLRQPVRQPMPQREPSGHYDSGRQQAATNAASRETGNAMREIADALVSLRNDMRRDVDEIKTITGSSAMPGEVREDLARLADQIAAFENARPDQNAQVLHHELDELRTMINEMAREDSMRRLENRWEGFEERISDLDPAAVREELITLSYRLDDIKSSIGQLPSALPLHALEDKIKMLVNAIDVMARQPAAADPEVARQFALLDERLDEISRAIVATQSAQANSVDQEIVERLESRMDALVERIGEIGQSNQTQIGRTSQAHNEMSERMEALTRRVEELAHEEAISAVAERLDNLTHTLVQQFSNTDPHLIAQLDELSRKVDAIDVEGVNAQLASHLSDLTLRIDNINSDLTATNGNQDMLYSRMEELANRVEHSVGREPVVDFTPIEMRLADLAARLDESQSPNYVSDDAIRNLEDQVSGLSQILNNPDTDGETAAVLEPRLAAIEDHLSVSRAKDEDMVIEAARQAAETAVANFQHRGAPAADMAAIESLVSDLRSLEDLSRRSEERSSRTIDAVHDTLLKIASRLERLEESAQHHVSPASGPVNFAMDDRFGDQERTPAPPLQTASAVYPPVDRDPVRDDIHTPSERDEPALENADDLLPGEPESRRSRSLLSGLKDRMKLGSSANTAADRLNHELQQIDPAPSIDPVGDLPQENFQPGEDDRDGDAVEPVIEMEPEGGIDPETANTPLEPGSGAPDIKRIMAKVREAQTLAGQEGTYSAESEHGKSDKADFIAAARRAARAAASEAADLEGEADLAGTKRKSGKRSGSLVRKPLLIAAGAVLLAVISYPLLSGFIGGGGERNVQNAAVEKPAVVEPVTEPVTEPVVAVAPDLPKVEVINKESVEEIDPNPVPALGNDALMSTAQTMSADNEVQPTSSFQSSAPAPSLEQVASVDSDTTQIAAVDPAPSLEPIALPSESVGPLALREAAADGDSLALFEIGARYTEGRGVPTDLGEAARWYKLSADRGFAPAQYRLANFYEKGTGVERDLDIATDWYNKAAEQGNASAMHNLAVLSAIGHNGEPDYAAAGQWFTKAADLGVKDSQFNLAILHARGTGVSQDLEETYKWFAIAAKSGDKDAANKRDEVAKALRPEQLESARAKVELWKAAPLVEAANVVVIPPEWRGSETRTASVDMTKAVKNIQAILTKNGFDTGGVDGIMGDRTVSAIKAFQESVGLEPTGEVNDALVKELIARNN</sequence>
<evidence type="ECO:0000313" key="4">
    <source>
        <dbReference type="Proteomes" id="UP001151234"/>
    </source>
</evidence>
<dbReference type="Pfam" id="PF01471">
    <property type="entry name" value="PG_binding_1"/>
    <property type="match status" value="1"/>
</dbReference>
<dbReference type="EMBL" id="JAPJZI010000001">
    <property type="protein sequence ID" value="MDA5400312.1"/>
    <property type="molecule type" value="Genomic_DNA"/>
</dbReference>
<proteinExistence type="predicted"/>
<dbReference type="RefSeq" id="WP_267991767.1">
    <property type="nucleotide sequence ID" value="NZ_JAPJZI010000001.1"/>
</dbReference>
<dbReference type="SUPFAM" id="SSF81901">
    <property type="entry name" value="HCP-like"/>
    <property type="match status" value="1"/>
</dbReference>
<dbReference type="InterPro" id="IPR002477">
    <property type="entry name" value="Peptidoglycan-bd-like"/>
</dbReference>
<dbReference type="SMART" id="SM00671">
    <property type="entry name" value="SEL1"/>
    <property type="match status" value="4"/>
</dbReference>
<feature type="region of interest" description="Disordered" evidence="1">
    <location>
        <begin position="715"/>
        <end position="739"/>
    </location>
</feature>
<feature type="domain" description="Peptidoglycan binding-like" evidence="2">
    <location>
        <begin position="1214"/>
        <end position="1265"/>
    </location>
</feature>
<organism evidence="3 4">
    <name type="scientific">Hoeflea prorocentri</name>
    <dbReference type="NCBI Taxonomy" id="1922333"/>
    <lineage>
        <taxon>Bacteria</taxon>
        <taxon>Pseudomonadati</taxon>
        <taxon>Pseudomonadota</taxon>
        <taxon>Alphaproteobacteria</taxon>
        <taxon>Hyphomicrobiales</taxon>
        <taxon>Rhizobiaceae</taxon>
        <taxon>Hoeflea</taxon>
    </lineage>
</organism>
<feature type="region of interest" description="Disordered" evidence="1">
    <location>
        <begin position="943"/>
        <end position="972"/>
    </location>
</feature>
<dbReference type="Proteomes" id="UP001151234">
    <property type="component" value="Unassembled WGS sequence"/>
</dbReference>
<dbReference type="PANTHER" id="PTHR43628:SF1">
    <property type="entry name" value="CHITIN SYNTHASE REGULATORY FACTOR 2-RELATED"/>
    <property type="match status" value="1"/>
</dbReference>
<evidence type="ECO:0000256" key="1">
    <source>
        <dbReference type="SAM" id="MobiDB-lite"/>
    </source>
</evidence>
<name>A0A9X3ZI37_9HYPH</name>
<feature type="compositionally biased region" description="Basic and acidic residues" evidence="1">
    <location>
        <begin position="54"/>
        <end position="65"/>
    </location>
</feature>
<dbReference type="InterPro" id="IPR006597">
    <property type="entry name" value="Sel1-like"/>
</dbReference>
<dbReference type="InterPro" id="IPR052945">
    <property type="entry name" value="Mitotic_Regulator"/>
</dbReference>
<evidence type="ECO:0000259" key="2">
    <source>
        <dbReference type="Pfam" id="PF01471"/>
    </source>
</evidence>
<dbReference type="InterPro" id="IPR036365">
    <property type="entry name" value="PGBD-like_sf"/>
</dbReference>
<feature type="region of interest" description="Disordered" evidence="1">
    <location>
        <begin position="605"/>
        <end position="693"/>
    </location>
</feature>
<feature type="compositionally biased region" description="Polar residues" evidence="1">
    <location>
        <begin position="943"/>
        <end position="959"/>
    </location>
</feature>
<dbReference type="AlphaFoldDB" id="A0A9X3ZI37"/>
<evidence type="ECO:0000313" key="3">
    <source>
        <dbReference type="EMBL" id="MDA5400312.1"/>
    </source>
</evidence>
<feature type="compositionally biased region" description="Basic and acidic residues" evidence="1">
    <location>
        <begin position="622"/>
        <end position="631"/>
    </location>
</feature>
<dbReference type="SUPFAM" id="SSF47090">
    <property type="entry name" value="PGBD-like"/>
    <property type="match status" value="1"/>
</dbReference>
<dbReference type="Gene3D" id="1.20.1270.70">
    <property type="entry name" value="Designed single chain three-helix bundle"/>
    <property type="match status" value="1"/>
</dbReference>
<feature type="compositionally biased region" description="Polar residues" evidence="1">
    <location>
        <begin position="94"/>
        <end position="107"/>
    </location>
</feature>
<feature type="region of interest" description="Disordered" evidence="1">
    <location>
        <begin position="38"/>
        <end position="108"/>
    </location>
</feature>
<feature type="compositionally biased region" description="Basic and acidic residues" evidence="1">
    <location>
        <begin position="647"/>
        <end position="665"/>
    </location>
</feature>
<accession>A0A9X3ZI37</accession>
<keyword evidence="4" id="KW-1185">Reference proteome</keyword>
<protein>
    <submittedName>
        <fullName evidence="3">Peptidoglycan-binding protein</fullName>
    </submittedName>
</protein>
<gene>
    <name evidence="3" type="ORF">OQ273_17170</name>
</gene>
<comment type="caution">
    <text evidence="3">The sequence shown here is derived from an EMBL/GenBank/DDBJ whole genome shotgun (WGS) entry which is preliminary data.</text>
</comment>
<dbReference type="Pfam" id="PF08238">
    <property type="entry name" value="Sel1"/>
    <property type="match status" value="4"/>
</dbReference>
<dbReference type="Gene3D" id="1.10.101.10">
    <property type="entry name" value="PGBD-like superfamily/PGBD"/>
    <property type="match status" value="1"/>
</dbReference>